<proteinExistence type="predicted"/>
<dbReference type="InterPro" id="IPR019734">
    <property type="entry name" value="TPR_rpt"/>
</dbReference>
<dbReference type="PROSITE" id="PS50005">
    <property type="entry name" value="TPR"/>
    <property type="match status" value="1"/>
</dbReference>
<dbReference type="SMART" id="SM00028">
    <property type="entry name" value="TPR"/>
    <property type="match status" value="7"/>
</dbReference>
<dbReference type="PANTHER" id="PTHR12558">
    <property type="entry name" value="CELL DIVISION CYCLE 16,23,27"/>
    <property type="match status" value="1"/>
</dbReference>
<dbReference type="Proteomes" id="UP000318288">
    <property type="component" value="Unassembled WGS sequence"/>
</dbReference>
<feature type="region of interest" description="Disordered" evidence="2">
    <location>
        <begin position="1"/>
        <end position="20"/>
    </location>
</feature>
<evidence type="ECO:0000313" key="4">
    <source>
        <dbReference type="EMBL" id="TWU54478.1"/>
    </source>
</evidence>
<dbReference type="OrthoDB" id="221446at2"/>
<feature type="transmembrane region" description="Helical" evidence="3">
    <location>
        <begin position="54"/>
        <end position="76"/>
    </location>
</feature>
<keyword evidence="3" id="KW-0812">Transmembrane</keyword>
<comment type="caution">
    <text evidence="4">The sequence shown here is derived from an EMBL/GenBank/DDBJ whole genome shotgun (WGS) entry which is preliminary data.</text>
</comment>
<keyword evidence="5" id="KW-1185">Reference proteome</keyword>
<evidence type="ECO:0000256" key="3">
    <source>
        <dbReference type="SAM" id="Phobius"/>
    </source>
</evidence>
<dbReference type="Pfam" id="PF13432">
    <property type="entry name" value="TPR_16"/>
    <property type="match status" value="1"/>
</dbReference>
<gene>
    <name evidence="4" type="ORF">Poly51_31970</name>
</gene>
<dbReference type="SUPFAM" id="SSF48452">
    <property type="entry name" value="TPR-like"/>
    <property type="match status" value="4"/>
</dbReference>
<reference evidence="4 5" key="1">
    <citation type="submission" date="2019-02" db="EMBL/GenBank/DDBJ databases">
        <title>Deep-cultivation of Planctomycetes and their phenomic and genomic characterization uncovers novel biology.</title>
        <authorList>
            <person name="Wiegand S."/>
            <person name="Jogler M."/>
            <person name="Boedeker C."/>
            <person name="Pinto D."/>
            <person name="Vollmers J."/>
            <person name="Rivas-Marin E."/>
            <person name="Kohn T."/>
            <person name="Peeters S.H."/>
            <person name="Heuer A."/>
            <person name="Rast P."/>
            <person name="Oberbeckmann S."/>
            <person name="Bunk B."/>
            <person name="Jeske O."/>
            <person name="Meyerdierks A."/>
            <person name="Storesund J.E."/>
            <person name="Kallscheuer N."/>
            <person name="Luecker S."/>
            <person name="Lage O.M."/>
            <person name="Pohl T."/>
            <person name="Merkel B.J."/>
            <person name="Hornburger P."/>
            <person name="Mueller R.-W."/>
            <person name="Bruemmer F."/>
            <person name="Labrenz M."/>
            <person name="Spormann A.M."/>
            <person name="Op Den Camp H."/>
            <person name="Overmann J."/>
            <person name="Amann R."/>
            <person name="Jetten M.S.M."/>
            <person name="Mascher T."/>
            <person name="Medema M.H."/>
            <person name="Devos D.P."/>
            <person name="Kaster A.-K."/>
            <person name="Ovreas L."/>
            <person name="Rohde M."/>
            <person name="Galperin M.Y."/>
            <person name="Jogler C."/>
        </authorList>
    </citation>
    <scope>NUCLEOTIDE SEQUENCE [LARGE SCALE GENOMIC DNA]</scope>
    <source>
        <strain evidence="4 5">Poly51</strain>
    </source>
</reference>
<keyword evidence="3" id="KW-1133">Transmembrane helix</keyword>
<evidence type="ECO:0000256" key="2">
    <source>
        <dbReference type="SAM" id="MobiDB-lite"/>
    </source>
</evidence>
<evidence type="ECO:0000313" key="5">
    <source>
        <dbReference type="Proteomes" id="UP000318288"/>
    </source>
</evidence>
<keyword evidence="1" id="KW-0802">TPR repeat</keyword>
<sequence>MSTTGADWPRNESKRSTNRGRAIKSNNEATEQYNAAREAKLEQRRYTWKIDARLLIVSLVVFAVVGIAATCSYFYFSASTAQTFLKLADAAEQEKDFAAQAKWLQRYSLTNPDDAEAPYRMAVAADRGATLAIMRHESRDEVGQRIDASRRALSLGIGPVSRNDRDNTADLRRRLIRRLLQLGGQWNREVEQQVIMLNPPEDDTQAVVSTALSLVGQLDSGFYQMRRPDSVPRNENYWGWLCNQKVGYVLATAFEKEPNNVDLASFILTTPARYPEQFSFVGDEAGISKNVLAELQTKATEALKAAPSSRAKLILSDHLSNSNQREEAIAVLQQAAVDAQQRLVLMSSKSAAKLIETAGEPGSLKAASDLVGDDPKVFISPYIVGPGYWDYLVVYDSARSTAIKEPKKALETLTSLLELELPSAPPDVEEKAYLLAGSLMIAAGQTERAVALLNKGVEQVGDQSVVLLSEVARVQRRLEDFSSLKATTEKLRLAVDRTRASMATDKAAQMDQAQRVALGRHIDLGEWTLKVMRATLAESNGDSLSAMKLFDEALHSSVGVSDVDRVSVAEGLAKIQSDQGMWDQAANSLDQASQLFPGDARLHMMAANVWLRAGNSEQASRHWQSSSKTPSPSVLITQLQSQLQQQFRRLPGQRDFDAIRREVEQIRKLLKASYEGELGADEKAALDKSGRESLLRALTLLKAIDLTIPPGNQVADTPQSILKTATSLDEFAAEHPNDVRLQSFVTEQLAQLGEGELAMKAVERLEESTGADSIESLVAKASVVAFDEPIAAAILLLDSASENEIHEADLLQYAAGYAAQGGDSEVLYKALTRLNQKRQSLSTLFGIVATSKVLPEGSELLAINGKQVTAAELSAHWQEQLRQREGESGTYWRFARAVDLVGKHSNLDDVNAKDAPALIEAQKLVRNVLIKRPRWGEAISLDGTILALLGKRDEAVVQLRRGIAAGDNQIQSRNLLWKLLILLDRGDEAEAEIRNTSLVHQADLDPNAAVRIGLAQSRGDFEKSMKLAQDSANENPNDFLPQMILAITGTKAIENTVDQQRRSALLEVTRQAIDRAAKLATKESPQIFGMQLELAFVLKDEKSVSKTIDDVIASEIDALPKARLLARAYFSKKEFEATLEQLTIADRLDPSSRSQLDLADVYAAMNQPEGEIDALRNALQRDPASPSLRNRLAQKMVVSTDGTKVLDWNAISELLSGEDANNSTNQLMYAVLLGREAVRAFEADKTSTVDGKRLEQSQTILRNLILDDSVSSDDARRFLAMLLEKIATVDNITDKSPAKLDDEIRSLYSHLYDRGYKNPVDVYRYSQYLLSKNVAGDQSRLKRLADELKISSPATVQALKVALQVAERLEQTERYPTVIGEWADGAINATAGSLTRTADAAAIYSTAGSAMVDLGLVAESVVWFEKAYKTDQQRLATYVVALTRVNKRQEAIRVCLKHFDANSDPVSATLLLETLLSVKDPQRQLELAKDNAEVVDRAVAMFQGDSRLLESFGTLRMAQGDFEGAVIAFQNALKKDPLRIRTLNNLAMAFSEIPGRESEGLVHIETALELTNDDPELLDTKGVILMASGRTEDAEATFEKAFSKSNEPRHLFHVIVSQLIQGKESQAQLNWGKIDLSKLDPMGLTRSERIKLEKIKTKFDTSL</sequence>
<dbReference type="EMBL" id="SJPW01000004">
    <property type="protein sequence ID" value="TWU54478.1"/>
    <property type="molecule type" value="Genomic_DNA"/>
</dbReference>
<dbReference type="PANTHER" id="PTHR12558:SF13">
    <property type="entry name" value="CELL DIVISION CYCLE PROTEIN 27 HOMOLOG"/>
    <property type="match status" value="1"/>
</dbReference>
<dbReference type="RefSeq" id="WP_146458696.1">
    <property type="nucleotide sequence ID" value="NZ_SJPW01000004.1"/>
</dbReference>
<organism evidence="4 5">
    <name type="scientific">Rubripirellula tenax</name>
    <dbReference type="NCBI Taxonomy" id="2528015"/>
    <lineage>
        <taxon>Bacteria</taxon>
        <taxon>Pseudomonadati</taxon>
        <taxon>Planctomycetota</taxon>
        <taxon>Planctomycetia</taxon>
        <taxon>Pirellulales</taxon>
        <taxon>Pirellulaceae</taxon>
        <taxon>Rubripirellula</taxon>
    </lineage>
</organism>
<protein>
    <submittedName>
        <fullName evidence="4">Tetratricopeptide repeat protein</fullName>
    </submittedName>
</protein>
<keyword evidence="3" id="KW-0472">Membrane</keyword>
<accession>A0A5C6EZ92</accession>
<feature type="repeat" description="TPR" evidence="1">
    <location>
        <begin position="1506"/>
        <end position="1539"/>
    </location>
</feature>
<dbReference type="InterPro" id="IPR011990">
    <property type="entry name" value="TPR-like_helical_dom_sf"/>
</dbReference>
<name>A0A5C6EZ92_9BACT</name>
<dbReference type="Gene3D" id="1.25.40.10">
    <property type="entry name" value="Tetratricopeptide repeat domain"/>
    <property type="match status" value="4"/>
</dbReference>
<evidence type="ECO:0000256" key="1">
    <source>
        <dbReference type="PROSITE-ProRule" id="PRU00339"/>
    </source>
</evidence>